<sequence length="73" mass="7493">LVGGAVRGGRIAGDWPGLSGSALFEGRDLHATTDMRALFKGLLVDHLGLSRTEVNARVFPDSAGIAAMSGLVS</sequence>
<comment type="caution">
    <text evidence="1">The sequence shown here is derived from an EMBL/GenBank/DDBJ whole genome shotgun (WGS) entry which is preliminary data.</text>
</comment>
<keyword evidence="2" id="KW-1185">Reference proteome</keyword>
<proteinExistence type="predicted"/>
<evidence type="ECO:0000313" key="2">
    <source>
        <dbReference type="Proteomes" id="UP000323164"/>
    </source>
</evidence>
<dbReference type="AlphaFoldDB" id="A0A5D8Z5F2"/>
<reference evidence="1 2" key="1">
    <citation type="submission" date="2019-08" db="EMBL/GenBank/DDBJ databases">
        <title>Draft genome sequence of Lysobacter sp. UKS-15.</title>
        <authorList>
            <person name="Im W.-T."/>
        </authorList>
    </citation>
    <scope>NUCLEOTIDE SEQUENCE [LARGE SCALE GENOMIC DNA]</scope>
    <source>
        <strain evidence="1 2">UKS-15</strain>
    </source>
</reference>
<name>A0A5D8Z5F2_9GAMM</name>
<feature type="non-terminal residue" evidence="1">
    <location>
        <position position="1"/>
    </location>
</feature>
<protein>
    <submittedName>
        <fullName evidence="1">DUF1501 domain-containing protein</fullName>
    </submittedName>
</protein>
<evidence type="ECO:0000313" key="1">
    <source>
        <dbReference type="EMBL" id="TZF89981.1"/>
    </source>
</evidence>
<dbReference type="EMBL" id="VTRV01000059">
    <property type="protein sequence ID" value="TZF89981.1"/>
    <property type="molecule type" value="Genomic_DNA"/>
</dbReference>
<organism evidence="1 2">
    <name type="scientific">Cognatilysobacter lacus</name>
    <dbReference type="NCBI Taxonomy" id="1643323"/>
    <lineage>
        <taxon>Bacteria</taxon>
        <taxon>Pseudomonadati</taxon>
        <taxon>Pseudomonadota</taxon>
        <taxon>Gammaproteobacteria</taxon>
        <taxon>Lysobacterales</taxon>
        <taxon>Lysobacteraceae</taxon>
        <taxon>Cognatilysobacter</taxon>
    </lineage>
</organism>
<dbReference type="Proteomes" id="UP000323164">
    <property type="component" value="Unassembled WGS sequence"/>
</dbReference>
<accession>A0A5D8Z5F2</accession>
<gene>
    <name evidence="1" type="ORF">FW784_07185</name>
</gene>
<dbReference type="OrthoDB" id="9779968at2"/>